<dbReference type="RefSeq" id="WP_269414405.1">
    <property type="nucleotide sequence ID" value="NZ_JAPWGL010000001.1"/>
</dbReference>
<protein>
    <submittedName>
        <fullName evidence="3">Response regulator</fullName>
    </submittedName>
</protein>
<dbReference type="Gene3D" id="3.40.50.2300">
    <property type="match status" value="1"/>
</dbReference>
<evidence type="ECO:0000256" key="1">
    <source>
        <dbReference type="PROSITE-ProRule" id="PRU00169"/>
    </source>
</evidence>
<name>A0ABT4KUI2_9SPHI</name>
<comment type="caution">
    <text evidence="3">The sequence shown here is derived from an EMBL/GenBank/DDBJ whole genome shotgun (WGS) entry which is preliminary data.</text>
</comment>
<accession>A0ABT4KUI2</accession>
<dbReference type="InterPro" id="IPR011006">
    <property type="entry name" value="CheY-like_superfamily"/>
</dbReference>
<keyword evidence="1" id="KW-0597">Phosphoprotein</keyword>
<feature type="domain" description="Response regulatory" evidence="2">
    <location>
        <begin position="10"/>
        <end position="121"/>
    </location>
</feature>
<dbReference type="SUPFAM" id="SSF52172">
    <property type="entry name" value="CheY-like"/>
    <property type="match status" value="1"/>
</dbReference>
<gene>
    <name evidence="3" type="ORF">O0931_04775</name>
</gene>
<dbReference type="Pfam" id="PF00072">
    <property type="entry name" value="Response_reg"/>
    <property type="match status" value="1"/>
</dbReference>
<dbReference type="PROSITE" id="PS50110">
    <property type="entry name" value="RESPONSE_REGULATORY"/>
    <property type="match status" value="1"/>
</dbReference>
<proteinExistence type="predicted"/>
<dbReference type="EMBL" id="JAPWGL010000001">
    <property type="protein sequence ID" value="MCZ4222605.1"/>
    <property type="molecule type" value="Genomic_DNA"/>
</dbReference>
<dbReference type="Proteomes" id="UP001144341">
    <property type="component" value="Unassembled WGS sequence"/>
</dbReference>
<keyword evidence="4" id="KW-1185">Reference proteome</keyword>
<sequence length="131" mass="14709">MKPSAKKKYSCVILDDNPLSVSLLENIISDIAKLKLTSSFTDPIKAMAAFQEYEMIDFLFIDIGMEVSGLDIARMLKRKVNYIIFVTGHEKFAVKAFETGDAYLIKPIDFDVVLKTINKLISKKMHGGDLS</sequence>
<feature type="modified residue" description="4-aspartylphosphate" evidence="1">
    <location>
        <position position="62"/>
    </location>
</feature>
<dbReference type="SMART" id="SM00448">
    <property type="entry name" value="REC"/>
    <property type="match status" value="1"/>
</dbReference>
<evidence type="ECO:0000259" key="2">
    <source>
        <dbReference type="PROSITE" id="PS50110"/>
    </source>
</evidence>
<dbReference type="InterPro" id="IPR001789">
    <property type="entry name" value="Sig_transdc_resp-reg_receiver"/>
</dbReference>
<evidence type="ECO:0000313" key="3">
    <source>
        <dbReference type="EMBL" id="MCZ4222605.1"/>
    </source>
</evidence>
<evidence type="ECO:0000313" key="4">
    <source>
        <dbReference type="Proteomes" id="UP001144341"/>
    </source>
</evidence>
<reference evidence="3" key="1">
    <citation type="submission" date="2022-12" db="EMBL/GenBank/DDBJ databases">
        <title>Genome sequence of SJ11.</title>
        <authorList>
            <person name="Woo H."/>
        </authorList>
    </citation>
    <scope>NUCLEOTIDE SEQUENCE</scope>
    <source>
        <strain evidence="3">SJ11</strain>
    </source>
</reference>
<organism evidence="3 4">
    <name type="scientific">Pedobacter rhodius</name>
    <dbReference type="NCBI Taxonomy" id="3004098"/>
    <lineage>
        <taxon>Bacteria</taxon>
        <taxon>Pseudomonadati</taxon>
        <taxon>Bacteroidota</taxon>
        <taxon>Sphingobacteriia</taxon>
        <taxon>Sphingobacteriales</taxon>
        <taxon>Sphingobacteriaceae</taxon>
        <taxon>Pedobacter</taxon>
    </lineage>
</organism>